<organism evidence="1 2">
    <name type="scientific">Dongia sedimenti</name>
    <dbReference type="NCBI Taxonomy" id="3064282"/>
    <lineage>
        <taxon>Bacteria</taxon>
        <taxon>Pseudomonadati</taxon>
        <taxon>Pseudomonadota</taxon>
        <taxon>Alphaproteobacteria</taxon>
        <taxon>Rhodospirillales</taxon>
        <taxon>Dongiaceae</taxon>
        <taxon>Dongia</taxon>
    </lineage>
</organism>
<dbReference type="EMBL" id="JAUYVI010000002">
    <property type="protein sequence ID" value="MDQ7247473.1"/>
    <property type="molecule type" value="Genomic_DNA"/>
</dbReference>
<evidence type="ECO:0000313" key="2">
    <source>
        <dbReference type="Proteomes" id="UP001230156"/>
    </source>
</evidence>
<proteinExistence type="predicted"/>
<evidence type="ECO:0000313" key="1">
    <source>
        <dbReference type="EMBL" id="MDQ7247473.1"/>
    </source>
</evidence>
<accession>A0ABU0YIC6</accession>
<keyword evidence="2" id="KW-1185">Reference proteome</keyword>
<reference evidence="2" key="1">
    <citation type="submission" date="2023-08" db="EMBL/GenBank/DDBJ databases">
        <title>Rhodospirillaceae gen. nov., a novel taxon isolated from the Yangtze River Yuezi River estuary sludge.</title>
        <authorList>
            <person name="Ruan L."/>
        </authorList>
    </citation>
    <scope>NUCLEOTIDE SEQUENCE [LARGE SCALE GENOMIC DNA]</scope>
    <source>
        <strain evidence="2">R-7</strain>
    </source>
</reference>
<sequence length="95" mass="11036">MFKFLAGPERDRTEVKIDKESVERLQVGAVLLESCEFLPKHRFPQWKVIKCFQDRNNTPHVTIQNLHEPSSCKSLSLQGLVTSRKYYALQSSYAH</sequence>
<protein>
    <submittedName>
        <fullName evidence="1">Uncharacterized protein</fullName>
    </submittedName>
</protein>
<dbReference type="Proteomes" id="UP001230156">
    <property type="component" value="Unassembled WGS sequence"/>
</dbReference>
<name>A0ABU0YIC6_9PROT</name>
<comment type="caution">
    <text evidence="1">The sequence shown here is derived from an EMBL/GenBank/DDBJ whole genome shotgun (WGS) entry which is preliminary data.</text>
</comment>
<dbReference type="RefSeq" id="WP_379954874.1">
    <property type="nucleotide sequence ID" value="NZ_JAUYVI010000002.1"/>
</dbReference>
<gene>
    <name evidence="1" type="ORF">Q8A70_07330</name>
</gene>